<evidence type="ECO:0000256" key="7">
    <source>
        <dbReference type="ARBA" id="ARBA00023136"/>
    </source>
</evidence>
<dbReference type="PRINTS" id="PR01036">
    <property type="entry name" value="TCRTETB"/>
</dbReference>
<dbReference type="AlphaFoldDB" id="A0A5C0ZZM6"/>
<evidence type="ECO:0000313" key="10">
    <source>
        <dbReference type="EMBL" id="QEL12032.1"/>
    </source>
</evidence>
<keyword evidence="4" id="KW-1003">Cell membrane</keyword>
<feature type="transmembrane region" description="Helical" evidence="8">
    <location>
        <begin position="339"/>
        <end position="356"/>
    </location>
</feature>
<dbReference type="Gene3D" id="1.20.1720.10">
    <property type="entry name" value="Multidrug resistance protein D"/>
    <property type="match status" value="1"/>
</dbReference>
<dbReference type="GO" id="GO:0022857">
    <property type="term" value="F:transmembrane transporter activity"/>
    <property type="evidence" value="ECO:0007669"/>
    <property type="project" value="InterPro"/>
</dbReference>
<gene>
    <name evidence="10" type="ORF">FY550_13375</name>
</gene>
<evidence type="ECO:0000256" key="1">
    <source>
        <dbReference type="ARBA" id="ARBA00004651"/>
    </source>
</evidence>
<dbReference type="Gene3D" id="1.20.1250.20">
    <property type="entry name" value="MFS general substrate transporter like domains"/>
    <property type="match status" value="1"/>
</dbReference>
<evidence type="ECO:0000256" key="6">
    <source>
        <dbReference type="ARBA" id="ARBA00022989"/>
    </source>
</evidence>
<comment type="subcellular location">
    <subcellularLocation>
        <location evidence="1">Cell membrane</location>
        <topology evidence="1">Multi-pass membrane protein</topology>
    </subcellularLocation>
</comment>
<sequence length="509" mass="55344">MSDAAAQAQMPPLSGVRLAVASVSLALAVFMNVLDVSIANVSIPTLAGDLGVSANQGTWVITVFAVCNAITVPISGWLSRRVGQVRLFVTCTLLFTLASWLCGFAQSFPMLLAFRGFQGAVAGPMIPLSQSLLLACYPRDKRGAANGIFGMTAVVGPVAGPILGGWITDNISWPWIFYINVPIGLIVAPICWTLLKERETPTRRDPLDVIGLVLLIIGVGSLQVMLDQGNDKAWFQSGYIITLAVIATVFLCFFVVWELTAERPVVDLSLFRDRNFTIATTVLCLGYMAFFSAIVILPLWLQTGLGYTPTWAGLATASLGMMGVVASPIAGRLSDKMDARILVTIGFTLFAGISFFTSNSSTQMSFAEIFLPRLPWGIGTALFFIPLLSIAFSRLPQDEVASASGVLNFLRQLSLGFGTSFATTLWDDRTSFHDHRLNSHVTPFEPATQQWLDQAQSLGMTSDQAHRQLADIISNQALMMATNDLFYISGWVFLGLMLLIWFARPAHRH</sequence>
<keyword evidence="6 8" id="KW-1133">Transmembrane helix</keyword>
<keyword evidence="3" id="KW-0813">Transport</keyword>
<dbReference type="KEGG" id="kuy:FY550_13375"/>
<name>A0A5C0ZZM6_9GAMM</name>
<reference evidence="10 11" key="1">
    <citation type="submission" date="2019-08" db="EMBL/GenBank/DDBJ databases">
        <title>Complete genome sequence of Kushneria sp. YCWA18, a halophilic phosphate-solubilizing bacterium isolated from Daqiao saltern in China.</title>
        <authorList>
            <person name="Du G.-X."/>
            <person name="Qu L.-Y."/>
        </authorList>
    </citation>
    <scope>NUCLEOTIDE SEQUENCE [LARGE SCALE GENOMIC DNA]</scope>
    <source>
        <strain evidence="10 11">YCWA18</strain>
    </source>
</reference>
<feature type="transmembrane region" description="Helical" evidence="8">
    <location>
        <begin position="112"/>
        <end position="136"/>
    </location>
</feature>
<evidence type="ECO:0000256" key="5">
    <source>
        <dbReference type="ARBA" id="ARBA00022692"/>
    </source>
</evidence>
<proteinExistence type="inferred from homology"/>
<feature type="transmembrane region" description="Helical" evidence="8">
    <location>
        <begin position="85"/>
        <end position="106"/>
    </location>
</feature>
<keyword evidence="7 8" id="KW-0472">Membrane</keyword>
<keyword evidence="5 8" id="KW-0812">Transmembrane</keyword>
<feature type="transmembrane region" description="Helical" evidence="8">
    <location>
        <begin position="148"/>
        <end position="167"/>
    </location>
</feature>
<dbReference type="NCBIfam" id="TIGR00711">
    <property type="entry name" value="efflux_EmrB"/>
    <property type="match status" value="1"/>
</dbReference>
<feature type="transmembrane region" description="Helical" evidence="8">
    <location>
        <begin position="238"/>
        <end position="257"/>
    </location>
</feature>
<evidence type="ECO:0000256" key="8">
    <source>
        <dbReference type="SAM" id="Phobius"/>
    </source>
</evidence>
<dbReference type="PANTHER" id="PTHR42718:SF9">
    <property type="entry name" value="MAJOR FACILITATOR SUPERFAMILY MULTIDRUG TRANSPORTER MFSC"/>
    <property type="match status" value="1"/>
</dbReference>
<keyword evidence="11" id="KW-1185">Reference proteome</keyword>
<feature type="transmembrane region" description="Helical" evidence="8">
    <location>
        <begin position="278"/>
        <end position="301"/>
    </location>
</feature>
<dbReference type="InterPro" id="IPR036259">
    <property type="entry name" value="MFS_trans_sf"/>
</dbReference>
<dbReference type="GO" id="GO:0005886">
    <property type="term" value="C:plasma membrane"/>
    <property type="evidence" value="ECO:0007669"/>
    <property type="project" value="UniProtKB-SubCell"/>
</dbReference>
<evidence type="ECO:0000259" key="9">
    <source>
        <dbReference type="PROSITE" id="PS50850"/>
    </source>
</evidence>
<dbReference type="InterPro" id="IPR004638">
    <property type="entry name" value="EmrB-like"/>
</dbReference>
<dbReference type="PROSITE" id="PS50850">
    <property type="entry name" value="MFS"/>
    <property type="match status" value="1"/>
</dbReference>
<feature type="transmembrane region" description="Helical" evidence="8">
    <location>
        <begin position="307"/>
        <end position="327"/>
    </location>
</feature>
<feature type="transmembrane region" description="Helical" evidence="8">
    <location>
        <begin position="207"/>
        <end position="226"/>
    </location>
</feature>
<feature type="transmembrane region" description="Helical" evidence="8">
    <location>
        <begin position="376"/>
        <end position="395"/>
    </location>
</feature>
<feature type="transmembrane region" description="Helical" evidence="8">
    <location>
        <begin position="57"/>
        <end position="78"/>
    </location>
</feature>
<comment type="similarity">
    <text evidence="2">Belongs to the major facilitator superfamily. EmrB family.</text>
</comment>
<feature type="transmembrane region" description="Helical" evidence="8">
    <location>
        <begin position="485"/>
        <end position="503"/>
    </location>
</feature>
<feature type="transmembrane region" description="Helical" evidence="8">
    <location>
        <begin position="173"/>
        <end position="195"/>
    </location>
</feature>
<dbReference type="InterPro" id="IPR011701">
    <property type="entry name" value="MFS"/>
</dbReference>
<evidence type="ECO:0000256" key="4">
    <source>
        <dbReference type="ARBA" id="ARBA00022475"/>
    </source>
</evidence>
<evidence type="ECO:0000256" key="3">
    <source>
        <dbReference type="ARBA" id="ARBA00022448"/>
    </source>
</evidence>
<evidence type="ECO:0000256" key="2">
    <source>
        <dbReference type="ARBA" id="ARBA00008537"/>
    </source>
</evidence>
<organism evidence="10 11">
    <name type="scientific">Kushneria phosphatilytica</name>
    <dbReference type="NCBI Taxonomy" id="657387"/>
    <lineage>
        <taxon>Bacteria</taxon>
        <taxon>Pseudomonadati</taxon>
        <taxon>Pseudomonadota</taxon>
        <taxon>Gammaproteobacteria</taxon>
        <taxon>Oceanospirillales</taxon>
        <taxon>Halomonadaceae</taxon>
        <taxon>Kushneria</taxon>
    </lineage>
</organism>
<dbReference type="EMBL" id="CP043420">
    <property type="protein sequence ID" value="QEL12032.1"/>
    <property type="molecule type" value="Genomic_DNA"/>
</dbReference>
<dbReference type="Proteomes" id="UP000322553">
    <property type="component" value="Chromosome"/>
</dbReference>
<feature type="domain" description="Major facilitator superfamily (MFS) profile" evidence="9">
    <location>
        <begin position="21"/>
        <end position="508"/>
    </location>
</feature>
<evidence type="ECO:0000313" key="11">
    <source>
        <dbReference type="Proteomes" id="UP000322553"/>
    </source>
</evidence>
<dbReference type="PANTHER" id="PTHR42718">
    <property type="entry name" value="MAJOR FACILITATOR SUPERFAMILY MULTIDRUG TRANSPORTER MFSC"/>
    <property type="match status" value="1"/>
</dbReference>
<dbReference type="RefSeq" id="WP_149054592.1">
    <property type="nucleotide sequence ID" value="NZ_CP043420.1"/>
</dbReference>
<dbReference type="CDD" id="cd17503">
    <property type="entry name" value="MFS_LmrB_MDR_like"/>
    <property type="match status" value="1"/>
</dbReference>
<dbReference type="Pfam" id="PF07690">
    <property type="entry name" value="MFS_1"/>
    <property type="match status" value="1"/>
</dbReference>
<accession>A0A5C0ZZM6</accession>
<protein>
    <submittedName>
        <fullName evidence="10">DHA2 family efflux MFS transporter permease subunit</fullName>
    </submittedName>
</protein>
<dbReference type="InterPro" id="IPR020846">
    <property type="entry name" value="MFS_dom"/>
</dbReference>
<dbReference type="SUPFAM" id="SSF103473">
    <property type="entry name" value="MFS general substrate transporter"/>
    <property type="match status" value="1"/>
</dbReference>